<evidence type="ECO:0000256" key="1">
    <source>
        <dbReference type="SAM" id="Phobius"/>
    </source>
</evidence>
<feature type="transmembrane region" description="Helical" evidence="1">
    <location>
        <begin position="191"/>
        <end position="210"/>
    </location>
</feature>
<gene>
    <name evidence="2" type="ORF">GCM10022247_40090</name>
</gene>
<sequence length="221" mass="24254">MLRARLLGAWLLRARLLRAWLLRAWLLGTLLVLRRGPGATGALLARRWLLVRSRSRLLERLSTGRCVRVLAAEHRARPAGAARASGVRALLDRALAGRARLRGTVLLRRALLRGGRVPVPRALRLTEWLAGRLTGLLTLPGRPLLLSVPGRSLVRPVLLRPAVLLLAWVLLLAGVRRALLLGRLWWARWPLRSVALGIVAGLGVRLLGFVHRAPPPVGADA</sequence>
<dbReference type="Proteomes" id="UP001501747">
    <property type="component" value="Unassembled WGS sequence"/>
</dbReference>
<comment type="caution">
    <text evidence="2">The sequence shown here is derived from an EMBL/GenBank/DDBJ whole genome shotgun (WGS) entry which is preliminary data.</text>
</comment>
<keyword evidence="1" id="KW-0812">Transmembrane</keyword>
<reference evidence="3" key="1">
    <citation type="journal article" date="2019" name="Int. J. Syst. Evol. Microbiol.">
        <title>The Global Catalogue of Microorganisms (GCM) 10K type strain sequencing project: providing services to taxonomists for standard genome sequencing and annotation.</title>
        <authorList>
            <consortium name="The Broad Institute Genomics Platform"/>
            <consortium name="The Broad Institute Genome Sequencing Center for Infectious Disease"/>
            <person name="Wu L."/>
            <person name="Ma J."/>
        </authorList>
    </citation>
    <scope>NUCLEOTIDE SEQUENCE [LARGE SCALE GENOMIC DNA]</scope>
    <source>
        <strain evidence="3">JCM 17342</strain>
    </source>
</reference>
<evidence type="ECO:0000313" key="3">
    <source>
        <dbReference type="Proteomes" id="UP001501747"/>
    </source>
</evidence>
<organism evidence="2 3">
    <name type="scientific">Allokutzneria multivorans</name>
    <dbReference type="NCBI Taxonomy" id="1142134"/>
    <lineage>
        <taxon>Bacteria</taxon>
        <taxon>Bacillati</taxon>
        <taxon>Actinomycetota</taxon>
        <taxon>Actinomycetes</taxon>
        <taxon>Pseudonocardiales</taxon>
        <taxon>Pseudonocardiaceae</taxon>
        <taxon>Allokutzneria</taxon>
    </lineage>
</organism>
<keyword evidence="1" id="KW-1133">Transmembrane helix</keyword>
<dbReference type="RefSeq" id="WP_344876959.1">
    <property type="nucleotide sequence ID" value="NZ_BAABAL010000016.1"/>
</dbReference>
<name>A0ABP7SL77_9PSEU</name>
<feature type="transmembrane region" description="Helical" evidence="1">
    <location>
        <begin position="158"/>
        <end position="179"/>
    </location>
</feature>
<protein>
    <submittedName>
        <fullName evidence="2">Uncharacterized protein</fullName>
    </submittedName>
</protein>
<dbReference type="EMBL" id="BAABAL010000016">
    <property type="protein sequence ID" value="GAA4013321.1"/>
    <property type="molecule type" value="Genomic_DNA"/>
</dbReference>
<accession>A0ABP7SL77</accession>
<proteinExistence type="predicted"/>
<keyword evidence="3" id="KW-1185">Reference proteome</keyword>
<evidence type="ECO:0000313" key="2">
    <source>
        <dbReference type="EMBL" id="GAA4013321.1"/>
    </source>
</evidence>
<keyword evidence="1" id="KW-0472">Membrane</keyword>